<dbReference type="GO" id="GO:0016787">
    <property type="term" value="F:hydrolase activity"/>
    <property type="evidence" value="ECO:0007669"/>
    <property type="project" value="UniProtKB-KW"/>
</dbReference>
<protein>
    <recommendedName>
        <fullName evidence="4">1-acyl-sn-glycerol-3-phosphate acyltransferase</fullName>
        <ecNumber evidence="4">2.3.1.51</ecNumber>
    </recommendedName>
</protein>
<gene>
    <name evidence="7" type="ORF">GCM10009547_36880</name>
</gene>
<dbReference type="RefSeq" id="WP_344607450.1">
    <property type="nucleotide sequence ID" value="NZ_BAAAHE010000036.1"/>
</dbReference>
<dbReference type="NCBIfam" id="TIGR01490">
    <property type="entry name" value="HAD-SF-IB-hyp1"/>
    <property type="match status" value="1"/>
</dbReference>
<evidence type="ECO:0000256" key="1">
    <source>
        <dbReference type="ARBA" id="ARBA00008655"/>
    </source>
</evidence>
<dbReference type="NCBIfam" id="TIGR01488">
    <property type="entry name" value="HAD-SF-IB"/>
    <property type="match status" value="1"/>
</dbReference>
<evidence type="ECO:0000259" key="6">
    <source>
        <dbReference type="SMART" id="SM00563"/>
    </source>
</evidence>
<organism evidence="7 8">
    <name type="scientific">Sporichthya brevicatena</name>
    <dbReference type="NCBI Taxonomy" id="171442"/>
    <lineage>
        <taxon>Bacteria</taxon>
        <taxon>Bacillati</taxon>
        <taxon>Actinomycetota</taxon>
        <taxon>Actinomycetes</taxon>
        <taxon>Sporichthyales</taxon>
        <taxon>Sporichthyaceae</taxon>
        <taxon>Sporichthya</taxon>
    </lineage>
</organism>
<comment type="similarity">
    <text evidence="1 4">Belongs to the 1-acyl-sn-glycerol-3-phosphate acyltransferase family.</text>
</comment>
<accession>A0ABN1H5Z5</accession>
<feature type="domain" description="Phospholipid/glycerol acyltransferase" evidence="6">
    <location>
        <begin position="309"/>
        <end position="423"/>
    </location>
</feature>
<dbReference type="InterPro" id="IPR004552">
    <property type="entry name" value="AGP_acyltrans"/>
</dbReference>
<name>A0ABN1H5Z5_9ACTN</name>
<keyword evidence="7" id="KW-0378">Hydrolase</keyword>
<dbReference type="PANTHER" id="PTHR10434">
    <property type="entry name" value="1-ACYL-SN-GLYCEROL-3-PHOSPHATE ACYLTRANSFERASE"/>
    <property type="match status" value="1"/>
</dbReference>
<evidence type="ECO:0000313" key="8">
    <source>
        <dbReference type="Proteomes" id="UP001500957"/>
    </source>
</evidence>
<dbReference type="CDD" id="cd07989">
    <property type="entry name" value="LPLAT_AGPAT-like"/>
    <property type="match status" value="1"/>
</dbReference>
<comment type="domain">
    <text evidence="4">The HXXXXD motif is essential for acyltransferase activity and may constitute the binding site for the phosphate moiety of the glycerol-3-phosphate.</text>
</comment>
<dbReference type="NCBIfam" id="TIGR00530">
    <property type="entry name" value="AGP_acyltrn"/>
    <property type="match status" value="1"/>
</dbReference>
<dbReference type="Gene3D" id="3.40.50.1000">
    <property type="entry name" value="HAD superfamily/HAD-like"/>
    <property type="match status" value="1"/>
</dbReference>
<dbReference type="InterPro" id="IPR036412">
    <property type="entry name" value="HAD-like_sf"/>
</dbReference>
<evidence type="ECO:0000313" key="7">
    <source>
        <dbReference type="EMBL" id="GAA0629813.1"/>
    </source>
</evidence>
<comment type="caution">
    <text evidence="7">The sequence shown here is derived from an EMBL/GenBank/DDBJ whole genome shotgun (WGS) entry which is preliminary data.</text>
</comment>
<evidence type="ECO:0000256" key="5">
    <source>
        <dbReference type="SAM" id="MobiDB-lite"/>
    </source>
</evidence>
<dbReference type="Pfam" id="PF12710">
    <property type="entry name" value="HAD"/>
    <property type="match status" value="1"/>
</dbReference>
<dbReference type="EC" id="2.3.1.51" evidence="4"/>
<sequence>MTLDKLLADVFSSPRGPEIGAFFDYDGTLITGYSATTFYNQRFKDLDIGPQELARTLWTAVRGIHTEEDFAALLELSLGAWSGKTEEDMTKLGQKLFVSEIAGKLHTEIWELVEAHRAMEHTIVLASSATRFQVEPMAEAIGADHVLCTPLEAIDGVLTGRTGGTPLWGSQKANAVVDLARAKGIDLTRSFAYSNGDEDVPFLSTVAHPTAVAPDKGLREEAERRGWPVLDCVPRGKRPGVVDLARTGAFYGAFAGAFVAGLGAGLLNRSRGQIVDITSTIGTDLGFALAGVEVKVISGAEHLWSRRPAVFIFNHQSNIDAVVAMKLVRQSYTGVAKKEAKNIPGFGQLFQIADVAFIDRGNVKDPKAALAPAVEKLRNGLSIVLSPEGTRSPTPRLGPFKKGAFHMAMQAGVPIVSMVMKGQNEVMWRGSQTVRSGVIEVVVLPPVETTDWKAEDVSAHAEAIRNDWLHTLAHWPGRPSAPESVTDGAGKATP</sequence>
<dbReference type="Pfam" id="PF01553">
    <property type="entry name" value="Acyltransferase"/>
    <property type="match status" value="1"/>
</dbReference>
<dbReference type="InterPro" id="IPR023214">
    <property type="entry name" value="HAD_sf"/>
</dbReference>
<keyword evidence="4" id="KW-0444">Lipid biosynthesis</keyword>
<evidence type="ECO:0000256" key="2">
    <source>
        <dbReference type="ARBA" id="ARBA00022679"/>
    </source>
</evidence>
<dbReference type="SUPFAM" id="SSF69593">
    <property type="entry name" value="Glycerol-3-phosphate (1)-acyltransferase"/>
    <property type="match status" value="1"/>
</dbReference>
<keyword evidence="8" id="KW-1185">Reference proteome</keyword>
<keyword evidence="4" id="KW-0594">Phospholipid biosynthesis</keyword>
<dbReference type="SUPFAM" id="SSF56784">
    <property type="entry name" value="HAD-like"/>
    <property type="match status" value="1"/>
</dbReference>
<evidence type="ECO:0000256" key="4">
    <source>
        <dbReference type="RuleBase" id="RU361267"/>
    </source>
</evidence>
<evidence type="ECO:0000256" key="3">
    <source>
        <dbReference type="ARBA" id="ARBA00023315"/>
    </source>
</evidence>
<keyword evidence="4" id="KW-1208">Phospholipid metabolism</keyword>
<dbReference type="SMART" id="SM00563">
    <property type="entry name" value="PlsC"/>
    <property type="match status" value="1"/>
</dbReference>
<dbReference type="InterPro" id="IPR002123">
    <property type="entry name" value="Plipid/glycerol_acylTrfase"/>
</dbReference>
<dbReference type="PANTHER" id="PTHR10434:SF66">
    <property type="entry name" value="PHOSPHOLIPID_GLYCEROL ACYLTRANSFERASE DOMAIN-CONTAINING PROTEIN"/>
    <property type="match status" value="1"/>
</dbReference>
<feature type="region of interest" description="Disordered" evidence="5">
    <location>
        <begin position="475"/>
        <end position="494"/>
    </location>
</feature>
<keyword evidence="2 4" id="KW-0808">Transferase</keyword>
<dbReference type="EMBL" id="BAAAHE010000036">
    <property type="protein sequence ID" value="GAA0629813.1"/>
    <property type="molecule type" value="Genomic_DNA"/>
</dbReference>
<dbReference type="Proteomes" id="UP001500957">
    <property type="component" value="Unassembled WGS sequence"/>
</dbReference>
<reference evidence="7 8" key="1">
    <citation type="journal article" date="2019" name="Int. J. Syst. Evol. Microbiol.">
        <title>The Global Catalogue of Microorganisms (GCM) 10K type strain sequencing project: providing services to taxonomists for standard genome sequencing and annotation.</title>
        <authorList>
            <consortium name="The Broad Institute Genomics Platform"/>
            <consortium name="The Broad Institute Genome Sequencing Center for Infectious Disease"/>
            <person name="Wu L."/>
            <person name="Ma J."/>
        </authorList>
    </citation>
    <scope>NUCLEOTIDE SEQUENCE [LARGE SCALE GENOMIC DNA]</scope>
    <source>
        <strain evidence="7 8">JCM 10671</strain>
    </source>
</reference>
<dbReference type="InterPro" id="IPR006385">
    <property type="entry name" value="HAD_hydro_SerB1"/>
</dbReference>
<keyword evidence="4" id="KW-0443">Lipid metabolism</keyword>
<proteinExistence type="inferred from homology"/>
<comment type="catalytic activity">
    <reaction evidence="4">
        <text>a 1-acyl-sn-glycero-3-phosphate + an acyl-CoA = a 1,2-diacyl-sn-glycero-3-phosphate + CoA</text>
        <dbReference type="Rhea" id="RHEA:19709"/>
        <dbReference type="ChEBI" id="CHEBI:57287"/>
        <dbReference type="ChEBI" id="CHEBI:57970"/>
        <dbReference type="ChEBI" id="CHEBI:58342"/>
        <dbReference type="ChEBI" id="CHEBI:58608"/>
        <dbReference type="EC" id="2.3.1.51"/>
    </reaction>
</comment>
<keyword evidence="3 4" id="KW-0012">Acyltransferase</keyword>
<dbReference type="Gene3D" id="1.20.1440.100">
    <property type="entry name" value="SG protein - dephosphorylation function"/>
    <property type="match status" value="1"/>
</dbReference>